<keyword evidence="3" id="KW-1185">Reference proteome</keyword>
<dbReference type="PROSITE" id="PS51257">
    <property type="entry name" value="PROKAR_LIPOPROTEIN"/>
    <property type="match status" value="1"/>
</dbReference>
<accession>A0A835QVC9</accession>
<gene>
    <name evidence="2" type="ORF">HPP92_013690</name>
</gene>
<dbReference type="AlphaFoldDB" id="A0A835QVC9"/>
<dbReference type="OrthoDB" id="9930022at2759"/>
<evidence type="ECO:0000313" key="2">
    <source>
        <dbReference type="EMBL" id="KAG0476849.1"/>
    </source>
</evidence>
<organism evidence="2 3">
    <name type="scientific">Vanilla planifolia</name>
    <name type="common">Vanilla</name>
    <dbReference type="NCBI Taxonomy" id="51239"/>
    <lineage>
        <taxon>Eukaryota</taxon>
        <taxon>Viridiplantae</taxon>
        <taxon>Streptophyta</taxon>
        <taxon>Embryophyta</taxon>
        <taxon>Tracheophyta</taxon>
        <taxon>Spermatophyta</taxon>
        <taxon>Magnoliopsida</taxon>
        <taxon>Liliopsida</taxon>
        <taxon>Asparagales</taxon>
        <taxon>Orchidaceae</taxon>
        <taxon>Vanilloideae</taxon>
        <taxon>Vanilleae</taxon>
        <taxon>Vanilla</taxon>
    </lineage>
</organism>
<reference evidence="2 3" key="1">
    <citation type="journal article" date="2020" name="Nat. Food">
        <title>A phased Vanilla planifolia genome enables genetic improvement of flavour and production.</title>
        <authorList>
            <person name="Hasing T."/>
            <person name="Tang H."/>
            <person name="Brym M."/>
            <person name="Khazi F."/>
            <person name="Huang T."/>
            <person name="Chambers A.H."/>
        </authorList>
    </citation>
    <scope>NUCLEOTIDE SEQUENCE [LARGE SCALE GENOMIC DNA]</scope>
    <source>
        <tissue evidence="2">Leaf</tissue>
    </source>
</reference>
<dbReference type="EMBL" id="JADCNL010000006">
    <property type="protein sequence ID" value="KAG0476849.1"/>
    <property type="molecule type" value="Genomic_DNA"/>
</dbReference>
<feature type="transmembrane region" description="Helical" evidence="1">
    <location>
        <begin position="51"/>
        <end position="72"/>
    </location>
</feature>
<sequence>MPKEERGRGRVRDWCCGVGSPQGALSCKLGSNDGDVEEHQPCVDYLSLPSLLSLSLSLSLYLSSSFLFFFFLGHVSHASLDRPSMAVTFPIGPHHQKTVGG</sequence>
<proteinExistence type="predicted"/>
<keyword evidence="1" id="KW-0472">Membrane</keyword>
<keyword evidence="1" id="KW-0812">Transmembrane</keyword>
<protein>
    <submittedName>
        <fullName evidence="2">Uncharacterized protein</fullName>
    </submittedName>
</protein>
<evidence type="ECO:0000256" key="1">
    <source>
        <dbReference type="SAM" id="Phobius"/>
    </source>
</evidence>
<evidence type="ECO:0000313" key="3">
    <source>
        <dbReference type="Proteomes" id="UP000636800"/>
    </source>
</evidence>
<dbReference type="Proteomes" id="UP000636800">
    <property type="component" value="Chromosome 6"/>
</dbReference>
<name>A0A835QVC9_VANPL</name>
<comment type="caution">
    <text evidence="2">The sequence shown here is derived from an EMBL/GenBank/DDBJ whole genome shotgun (WGS) entry which is preliminary data.</text>
</comment>
<keyword evidence="1" id="KW-1133">Transmembrane helix</keyword>